<keyword evidence="1" id="KW-1133">Transmembrane helix</keyword>
<feature type="domain" description="TNase-like" evidence="2">
    <location>
        <begin position="78"/>
        <end position="165"/>
    </location>
</feature>
<feature type="transmembrane region" description="Helical" evidence="1">
    <location>
        <begin position="12"/>
        <end position="32"/>
    </location>
</feature>
<dbReference type="AlphaFoldDB" id="A0A437GVH7"/>
<keyword evidence="1" id="KW-0472">Membrane</keyword>
<comment type="caution">
    <text evidence="3">The sequence shown here is derived from an EMBL/GenBank/DDBJ whole genome shotgun (WGS) entry which is preliminary data.</text>
</comment>
<evidence type="ECO:0000313" key="3">
    <source>
        <dbReference type="EMBL" id="RVQ65509.1"/>
    </source>
</evidence>
<proteinExistence type="predicted"/>
<evidence type="ECO:0000313" key="4">
    <source>
        <dbReference type="Proteomes" id="UP000283003"/>
    </source>
</evidence>
<gene>
    <name evidence="3" type="ORF">EKN06_13325</name>
</gene>
<dbReference type="PROSITE" id="PS50830">
    <property type="entry name" value="TNASE_3"/>
    <property type="match status" value="1"/>
</dbReference>
<dbReference type="RefSeq" id="WP_127613411.1">
    <property type="nucleotide sequence ID" value="NZ_RXOL01000007.1"/>
</dbReference>
<dbReference type="InterPro" id="IPR035437">
    <property type="entry name" value="SNase_OB-fold_sf"/>
</dbReference>
<keyword evidence="4" id="KW-1185">Reference proteome</keyword>
<dbReference type="EMBL" id="RXOL01000007">
    <property type="protein sequence ID" value="RVQ65509.1"/>
    <property type="molecule type" value="Genomic_DNA"/>
</dbReference>
<organism evidence="3 4">
    <name type="scientific">Croceicoccus ponticola</name>
    <dbReference type="NCBI Taxonomy" id="2217664"/>
    <lineage>
        <taxon>Bacteria</taxon>
        <taxon>Pseudomonadati</taxon>
        <taxon>Pseudomonadota</taxon>
        <taxon>Alphaproteobacteria</taxon>
        <taxon>Sphingomonadales</taxon>
        <taxon>Erythrobacteraceae</taxon>
        <taxon>Croceicoccus</taxon>
    </lineage>
</organism>
<evidence type="ECO:0000259" key="2">
    <source>
        <dbReference type="PROSITE" id="PS50830"/>
    </source>
</evidence>
<protein>
    <submittedName>
        <fullName evidence="3">Thermonuclease family protein</fullName>
    </submittedName>
</protein>
<dbReference type="Pfam" id="PF00565">
    <property type="entry name" value="SNase"/>
    <property type="match status" value="1"/>
</dbReference>
<name>A0A437GVH7_9SPHN</name>
<keyword evidence="1" id="KW-0812">Transmembrane</keyword>
<accession>A0A437GVH7</accession>
<dbReference type="SUPFAM" id="SSF50199">
    <property type="entry name" value="Staphylococcal nuclease"/>
    <property type="match status" value="1"/>
</dbReference>
<dbReference type="InterPro" id="IPR016071">
    <property type="entry name" value="Staphylococal_nuclease_OB-fold"/>
</dbReference>
<evidence type="ECO:0000256" key="1">
    <source>
        <dbReference type="SAM" id="Phobius"/>
    </source>
</evidence>
<sequence length="176" mass="19420">MKIARNAKANGGWTGITILLASVVLVIFGLFVRYGDNDIFQQAHGDLTASSELPAAGPQDILTADFTICDESDRRDCVVDGDTIWFRGDKIRVLDINSPETSTPSCDQEFALGKAATERLRQLLNAGPFSLESGPEETDRYGRKLRRITRGGKSLGDILVAEGLAERWQGFRRNWC</sequence>
<reference evidence="3 4" key="1">
    <citation type="submission" date="2018-12" db="EMBL/GenBank/DDBJ databases">
        <title>Croceicoccus ponticola sp. nov., a lipolytic bacterium isolated from seawater.</title>
        <authorList>
            <person name="Yoon J.-H."/>
        </authorList>
    </citation>
    <scope>NUCLEOTIDE SEQUENCE [LARGE SCALE GENOMIC DNA]</scope>
    <source>
        <strain evidence="3 4">GM-16</strain>
    </source>
</reference>
<dbReference type="OrthoDB" id="7469880at2"/>
<dbReference type="Gene3D" id="2.40.50.90">
    <property type="match status" value="1"/>
</dbReference>
<dbReference type="Proteomes" id="UP000283003">
    <property type="component" value="Unassembled WGS sequence"/>
</dbReference>